<dbReference type="InterPro" id="IPR000719">
    <property type="entry name" value="Prot_kinase_dom"/>
</dbReference>
<evidence type="ECO:0000313" key="8">
    <source>
        <dbReference type="Proteomes" id="UP000694904"/>
    </source>
</evidence>
<evidence type="ECO:0000259" key="7">
    <source>
        <dbReference type="PROSITE" id="PS50011"/>
    </source>
</evidence>
<dbReference type="PANTHER" id="PTHR46716">
    <property type="entry name" value="MITOGEN-ACTIVATED PROTEIN KINASE KINASE KINASE 7"/>
    <property type="match status" value="1"/>
</dbReference>
<evidence type="ECO:0000256" key="4">
    <source>
        <dbReference type="ARBA" id="ARBA00022741"/>
    </source>
</evidence>
<accession>A0ABM1NWS0</accession>
<gene>
    <name evidence="9" type="primary">LOC108611343</name>
</gene>
<dbReference type="PROSITE" id="PS00108">
    <property type="entry name" value="PROTEIN_KINASE_ST"/>
    <property type="match status" value="1"/>
</dbReference>
<evidence type="ECO:0000313" key="9">
    <source>
        <dbReference type="RefSeq" id="XP_017859406.1"/>
    </source>
</evidence>
<comment type="similarity">
    <text evidence="1">Belongs to the protein kinase superfamily. STE Ser/Thr protein kinase family. MAP kinase kinase kinase subfamily.</text>
</comment>
<dbReference type="Gene3D" id="1.10.510.10">
    <property type="entry name" value="Transferase(Phosphotransferase) domain 1"/>
    <property type="match status" value="2"/>
</dbReference>
<dbReference type="InterPro" id="IPR008271">
    <property type="entry name" value="Ser/Thr_kinase_AS"/>
</dbReference>
<reference evidence="9" key="3">
    <citation type="submission" date="2025-08" db="UniProtKB">
        <authorList>
            <consortium name="RefSeq"/>
        </authorList>
    </citation>
    <scope>IDENTIFICATION</scope>
    <source>
        <tissue evidence="9">Whole organism</tissue>
    </source>
</reference>
<evidence type="ECO:0000256" key="1">
    <source>
        <dbReference type="ARBA" id="ARBA00006529"/>
    </source>
</evidence>
<dbReference type="PANTHER" id="PTHR46716:SF1">
    <property type="entry name" value="MITOGEN-ACTIVATED PROTEIN KINASE KINASE KINASE 7"/>
    <property type="match status" value="1"/>
</dbReference>
<proteinExistence type="inferred from homology"/>
<evidence type="ECO:0000256" key="5">
    <source>
        <dbReference type="ARBA" id="ARBA00022777"/>
    </source>
</evidence>
<reference evidence="8" key="1">
    <citation type="journal article" date="1997" name="Nucleic Acids Res.">
        <title>tRNAscan-SE: a program for improved detection of transfer RNA genes in genomic sequence.</title>
        <authorList>
            <person name="Lowe T.M."/>
            <person name="Eddy S.R."/>
        </authorList>
    </citation>
    <scope>NUCLEOTIDE SEQUENCE [LARGE SCALE GENOMIC DNA]</scope>
</reference>
<protein>
    <submittedName>
        <fullName evidence="9">Mitogen-activated protein kinase kinase kinase 7-like isoform X1</fullName>
    </submittedName>
</protein>
<dbReference type="SUPFAM" id="SSF56112">
    <property type="entry name" value="Protein kinase-like (PK-like)"/>
    <property type="match status" value="2"/>
</dbReference>
<keyword evidence="2" id="KW-0723">Serine/threonine-protein kinase</keyword>
<dbReference type="SMART" id="SM00220">
    <property type="entry name" value="S_TKc"/>
    <property type="match status" value="1"/>
</dbReference>
<dbReference type="Proteomes" id="UP000694904">
    <property type="component" value="Chromosome 3"/>
</dbReference>
<evidence type="ECO:0000256" key="2">
    <source>
        <dbReference type="ARBA" id="ARBA00022527"/>
    </source>
</evidence>
<sequence length="420" mass="48119">MAAIINHKYIQGKKELLGTGSYGEVYTAELKVAIKQLRFSEAEINKSFEAEATNLLRAQHPNIIRLYGISGKHTLVMEYADNNPLDKYIHNKDSKITNSHRQNLMLQCAEGVAYLHSLTPLILHRDLKPANILLTNNYCTLKICDFGTAREIGTEMTAEKGTPAYRAPEIIDKGFFGVSKEARLKDSSSKKVIRFIKIEDTQSDEFEAEINTFIKIKHDNVLSVNMVKSPYQNIMVMDFSEFGSLYKILHVNKDLISDLLLLNWAQQLLLGIRALHDKNIVHGNLGTRNLFLFDDNMVLKICLDPTKTCGAPISAYTAPEILKYGRRTTRSDVYSFGIILWELLSRKKPFNDTTDQILASMILSGERPDLEEMKSYRYIEILRSVIKQCWNEDPNKRPAVNTLNLIFKYDYDEIKRLERI</sequence>
<dbReference type="Pfam" id="PF00069">
    <property type="entry name" value="Pkinase"/>
    <property type="match status" value="2"/>
</dbReference>
<organism evidence="8 9">
    <name type="scientific">Drosophila arizonae</name>
    <name type="common">Fruit fly</name>
    <dbReference type="NCBI Taxonomy" id="7263"/>
    <lineage>
        <taxon>Eukaryota</taxon>
        <taxon>Metazoa</taxon>
        <taxon>Ecdysozoa</taxon>
        <taxon>Arthropoda</taxon>
        <taxon>Hexapoda</taxon>
        <taxon>Insecta</taxon>
        <taxon>Pterygota</taxon>
        <taxon>Neoptera</taxon>
        <taxon>Endopterygota</taxon>
        <taxon>Diptera</taxon>
        <taxon>Brachycera</taxon>
        <taxon>Muscomorpha</taxon>
        <taxon>Ephydroidea</taxon>
        <taxon>Drosophilidae</taxon>
        <taxon>Drosophila</taxon>
    </lineage>
</organism>
<keyword evidence="4" id="KW-0547">Nucleotide-binding</keyword>
<keyword evidence="3" id="KW-0808">Transferase</keyword>
<name>A0ABM1NWS0_DROAR</name>
<dbReference type="PROSITE" id="PS50011">
    <property type="entry name" value="PROTEIN_KINASE_DOM"/>
    <property type="match status" value="1"/>
</dbReference>
<keyword evidence="6" id="KW-0067">ATP-binding</keyword>
<feature type="domain" description="Protein kinase" evidence="7">
    <location>
        <begin position="11"/>
        <end position="407"/>
    </location>
</feature>
<keyword evidence="8" id="KW-1185">Reference proteome</keyword>
<evidence type="ECO:0000256" key="3">
    <source>
        <dbReference type="ARBA" id="ARBA00022679"/>
    </source>
</evidence>
<evidence type="ECO:0000256" key="6">
    <source>
        <dbReference type="ARBA" id="ARBA00022840"/>
    </source>
</evidence>
<dbReference type="InterPro" id="IPR011009">
    <property type="entry name" value="Kinase-like_dom_sf"/>
</dbReference>
<reference evidence="8" key="2">
    <citation type="journal article" date="2016" name="G3 (Bethesda)">
        <title>Genome Evolution in Three Species of Cactophilic Drosophila.</title>
        <authorList>
            <person name="Sanchez-Flores A."/>
            <person name="Penazola F."/>
            <person name="Carpinteyro-Ponce J."/>
            <person name="Nazario-Yepiz N."/>
            <person name="Abreu-Goodger C."/>
            <person name="Machado C.A."/>
            <person name="Markow T.A."/>
        </authorList>
    </citation>
    <scope>NUCLEOTIDE SEQUENCE [LARGE SCALE GENOMIC DNA]</scope>
</reference>
<dbReference type="GeneID" id="108611343"/>
<dbReference type="RefSeq" id="XP_017859406.1">
    <property type="nucleotide sequence ID" value="XM_018003917.1"/>
</dbReference>
<keyword evidence="5" id="KW-0418">Kinase</keyword>